<evidence type="ECO:0000259" key="2">
    <source>
        <dbReference type="Pfam" id="PF04773"/>
    </source>
</evidence>
<reference evidence="4 5" key="1">
    <citation type="submission" date="2020-04" db="EMBL/GenBank/DDBJ databases">
        <authorList>
            <person name="De Canck E."/>
        </authorList>
    </citation>
    <scope>NUCLEOTIDE SEQUENCE [LARGE SCALE GENOMIC DNA]</scope>
    <source>
        <strain evidence="4 5">LMG 3458</strain>
    </source>
</reference>
<dbReference type="EMBL" id="CADIJO010000002">
    <property type="protein sequence ID" value="CAB3663112.1"/>
    <property type="molecule type" value="Genomic_DNA"/>
</dbReference>
<evidence type="ECO:0008006" key="6">
    <source>
        <dbReference type="Google" id="ProtNLM"/>
    </source>
</evidence>
<dbReference type="Pfam" id="PF16220">
    <property type="entry name" value="DUF4880"/>
    <property type="match status" value="1"/>
</dbReference>
<dbReference type="Gene3D" id="2.60.120.1440">
    <property type="match status" value="1"/>
</dbReference>
<feature type="domain" description="FecR protein" evidence="2">
    <location>
        <begin position="137"/>
        <end position="228"/>
    </location>
</feature>
<sequence>MAMLSADGNSDTMLGAMNPSEDLNRLRREAEQWWLRLRDRDATRGDAEAMKQWRARSPLHAQAWDEVARLWQDLDPVLRQAVRRDPGLAHPPARRGPSRPARRAFLGTAMAMAAGGAAVAVWPPLSLWPSLLDYTADFRTGTAEQRELALSDQLHVQMNTQTRINQRGAQAGSAAIELVAGEAQVEAAGSGAPVIVYAGAGATRARQARFNLRYTGPEVCVTCLQGTVDVQWAGAQRTLAEGEQVTYDDTGLHAPLAADTAQVNAWRTGTLTFAGQTLAEVVDEINRYRPGRVLLRNADLAARRVRMRFEITQTDLALHMLRDLYGAQLTRLPGGIVLLS</sequence>
<dbReference type="Pfam" id="PF04773">
    <property type="entry name" value="FecR"/>
    <property type="match status" value="1"/>
</dbReference>
<dbReference type="InterPro" id="IPR032623">
    <property type="entry name" value="FecR_N"/>
</dbReference>
<dbReference type="InterPro" id="IPR006860">
    <property type="entry name" value="FecR"/>
</dbReference>
<evidence type="ECO:0000313" key="4">
    <source>
        <dbReference type="EMBL" id="CAB3663112.1"/>
    </source>
</evidence>
<keyword evidence="1" id="KW-1133">Transmembrane helix</keyword>
<feature type="domain" description="FecR N-terminal" evidence="3">
    <location>
        <begin position="28"/>
        <end position="70"/>
    </location>
</feature>
<dbReference type="PIRSF" id="PIRSF018266">
    <property type="entry name" value="FecR"/>
    <property type="match status" value="1"/>
</dbReference>
<proteinExistence type="predicted"/>
<accession>A0A6S6Z751</accession>
<organism evidence="4 5">
    <name type="scientific">Achromobacter deleyi</name>
    <dbReference type="NCBI Taxonomy" id="1353891"/>
    <lineage>
        <taxon>Bacteria</taxon>
        <taxon>Pseudomonadati</taxon>
        <taxon>Pseudomonadota</taxon>
        <taxon>Betaproteobacteria</taxon>
        <taxon>Burkholderiales</taxon>
        <taxon>Alcaligenaceae</taxon>
        <taxon>Achromobacter</taxon>
    </lineage>
</organism>
<dbReference type="GO" id="GO:0016989">
    <property type="term" value="F:sigma factor antagonist activity"/>
    <property type="evidence" value="ECO:0007669"/>
    <property type="project" value="TreeGrafter"/>
</dbReference>
<gene>
    <name evidence="4" type="ORF">LMG3458_00695</name>
</gene>
<evidence type="ECO:0000313" key="5">
    <source>
        <dbReference type="Proteomes" id="UP000494111"/>
    </source>
</evidence>
<feature type="transmembrane region" description="Helical" evidence="1">
    <location>
        <begin position="104"/>
        <end position="125"/>
    </location>
</feature>
<keyword evidence="1" id="KW-0472">Membrane</keyword>
<name>A0A6S6Z751_9BURK</name>
<evidence type="ECO:0000256" key="1">
    <source>
        <dbReference type="SAM" id="Phobius"/>
    </source>
</evidence>
<dbReference type="PANTHER" id="PTHR30273">
    <property type="entry name" value="PERIPLASMIC SIGNAL SENSOR AND SIGMA FACTOR ACTIVATOR FECR-RELATED"/>
    <property type="match status" value="1"/>
</dbReference>
<dbReference type="InterPro" id="IPR012373">
    <property type="entry name" value="Ferrdict_sens_TM"/>
</dbReference>
<dbReference type="AlphaFoldDB" id="A0A6S6Z751"/>
<keyword evidence="1" id="KW-0812">Transmembrane</keyword>
<evidence type="ECO:0000259" key="3">
    <source>
        <dbReference type="Pfam" id="PF16220"/>
    </source>
</evidence>
<dbReference type="Proteomes" id="UP000494111">
    <property type="component" value="Unassembled WGS sequence"/>
</dbReference>
<protein>
    <recommendedName>
        <fullName evidence="6">Protein FecR</fullName>
    </recommendedName>
</protein>
<dbReference type="PANTHER" id="PTHR30273:SF2">
    <property type="entry name" value="PROTEIN FECR"/>
    <property type="match status" value="1"/>
</dbReference>